<dbReference type="Proteomes" id="UP000041254">
    <property type="component" value="Unassembled WGS sequence"/>
</dbReference>
<name>A0A0G4E9E8_VITBC</name>
<gene>
    <name evidence="1" type="ORF">Vbra_1457</name>
</gene>
<dbReference type="PhylomeDB" id="A0A0G4E9E8"/>
<dbReference type="InParanoid" id="A0A0G4E9E8"/>
<sequence length="367" mass="39563">MQPTSAMACSEPTAAHPAVPSLLGMTISKASRMAASDDADTRAALGARIGALSQAERSTVLGLVQGRIEEAMTRLQLHDVVDSDTDSLEGALKAVFVLEQGGEEWRVMGRFIRMAANYRLTPNAALPLHLPAASLPTAAAFRKLPRAMAVYTAFGNRLTHTGTRLGLQAANGSYRIGTQSFHVVPHGDLPHGHRYAGGYKEADPAIRQGNDLFPAFSAFLHETLLFGWCRQAGARQRIAVDYVPVGDADRSRRLGPLKTEHIDEDTAIAVDSCIGGGDLTAAADGRQNRLVIVSGFRPGETAAAHVWLRPNIMTELYTTETPVGGRSQPLDDLPKSMPAFRRLLRRFGGLEDDLIDNLSHGRVRLDG</sequence>
<proteinExistence type="predicted"/>
<keyword evidence="2" id="KW-1185">Reference proteome</keyword>
<reference evidence="1 2" key="1">
    <citation type="submission" date="2014-11" db="EMBL/GenBank/DDBJ databases">
        <authorList>
            <person name="Zhu J."/>
            <person name="Qi W."/>
            <person name="Song R."/>
        </authorList>
    </citation>
    <scope>NUCLEOTIDE SEQUENCE [LARGE SCALE GENOMIC DNA]</scope>
</reference>
<dbReference type="AlphaFoldDB" id="A0A0G4E9E8"/>
<dbReference type="EMBL" id="CDMY01000027">
    <property type="protein sequence ID" value="CEL91854.1"/>
    <property type="molecule type" value="Genomic_DNA"/>
</dbReference>
<evidence type="ECO:0000313" key="2">
    <source>
        <dbReference type="Proteomes" id="UP000041254"/>
    </source>
</evidence>
<evidence type="ECO:0000313" key="1">
    <source>
        <dbReference type="EMBL" id="CEL91854.1"/>
    </source>
</evidence>
<dbReference type="VEuPathDB" id="CryptoDB:Vbra_1457"/>
<organism evidence="1 2">
    <name type="scientific">Vitrella brassicaformis (strain CCMP3155)</name>
    <dbReference type="NCBI Taxonomy" id="1169540"/>
    <lineage>
        <taxon>Eukaryota</taxon>
        <taxon>Sar</taxon>
        <taxon>Alveolata</taxon>
        <taxon>Colpodellida</taxon>
        <taxon>Vitrellaceae</taxon>
        <taxon>Vitrella</taxon>
    </lineage>
</organism>
<accession>A0A0G4E9E8</accession>
<protein>
    <submittedName>
        <fullName evidence="1">Uncharacterized protein</fullName>
    </submittedName>
</protein>